<reference evidence="4 5" key="1">
    <citation type="submission" date="2014-04" db="EMBL/GenBank/DDBJ databases">
        <authorList>
            <person name="Sears C."/>
            <person name="Carroll K."/>
            <person name="Sack B.R."/>
            <person name="Qadri F."/>
            <person name="Myers L.L."/>
            <person name="Chung G.-T."/>
            <person name="Escheverria P."/>
            <person name="Fraser C.M."/>
            <person name="Sadzewicz L."/>
            <person name="Shefchek K.A."/>
            <person name="Tallon L."/>
            <person name="Das S.P."/>
            <person name="Daugherty S."/>
            <person name="Mongodin E.F."/>
        </authorList>
    </citation>
    <scope>NUCLEOTIDE SEQUENCE [LARGE SCALE GENOMIC DNA]</scope>
    <source>
        <strain evidence="4 5">3975 RP4</strain>
    </source>
</reference>
<evidence type="ECO:0000313" key="4">
    <source>
        <dbReference type="EMBL" id="KDS52844.1"/>
    </source>
</evidence>
<organism evidence="4 5">
    <name type="scientific">Phocaeicola vulgatus str. 3975 RP4</name>
    <dbReference type="NCBI Taxonomy" id="1339352"/>
    <lineage>
        <taxon>Bacteria</taxon>
        <taxon>Pseudomonadati</taxon>
        <taxon>Bacteroidota</taxon>
        <taxon>Bacteroidia</taxon>
        <taxon>Bacteroidales</taxon>
        <taxon>Bacteroidaceae</taxon>
        <taxon>Phocaeicola</taxon>
    </lineage>
</organism>
<dbReference type="Pfam" id="PF17782">
    <property type="entry name" value="WHD_DprA"/>
    <property type="match status" value="1"/>
</dbReference>
<sequence length="371" mass="40954">MTQDEQICSLALTRIPGLGLTGAFRLVSSLGSATRVFEHRKELSQLVPGVSEKIITALNNSEAFRRAEQELTFCEKNHIRCLTLNDEGYPGRLRECDDAPLALFYRGNADLNALHVINMVGTRHATPYGQDICTRFLADLSVLCPNALIVSGLAYGIDIHAHRAALQNHFKTIGVLAHGLDRIYPAEHRKTAVSMLEQGGLLTEFTSGTNPDRQNFVKRNRIVAGMSDATVVIESAAKGGALITAELAESYHRDCFAFPGRCNDEYSIGCNNLIRKNQAVLITSAEDLVKAMGWESSPKTEKTVQRELFPDLSEEEERIVKRLGKMPEGLQINTLVIDTNIPVNRMSALLFELEMKGVIRALAGGVYRLIM</sequence>
<comment type="similarity">
    <text evidence="1">Belongs to the DprA/Smf family.</text>
</comment>
<evidence type="ECO:0000313" key="5">
    <source>
        <dbReference type="Proteomes" id="UP000027661"/>
    </source>
</evidence>
<dbReference type="PANTHER" id="PTHR43022">
    <property type="entry name" value="PROTEIN SMF"/>
    <property type="match status" value="1"/>
</dbReference>
<evidence type="ECO:0000256" key="1">
    <source>
        <dbReference type="ARBA" id="ARBA00006525"/>
    </source>
</evidence>
<feature type="domain" description="Smf/DprA SLOG" evidence="2">
    <location>
        <begin position="81"/>
        <end position="292"/>
    </location>
</feature>
<dbReference type="Gene3D" id="1.10.10.10">
    <property type="entry name" value="Winged helix-like DNA-binding domain superfamily/Winged helix DNA-binding domain"/>
    <property type="match status" value="1"/>
</dbReference>
<dbReference type="GO" id="GO:0009294">
    <property type="term" value="P:DNA-mediated transformation"/>
    <property type="evidence" value="ECO:0007669"/>
    <property type="project" value="InterPro"/>
</dbReference>
<dbReference type="Pfam" id="PF02481">
    <property type="entry name" value="DNA_processg_A"/>
    <property type="match status" value="1"/>
</dbReference>
<gene>
    <name evidence="4" type="primary">dprA</name>
    <name evidence="4" type="ORF">M099_2840</name>
</gene>
<dbReference type="Proteomes" id="UP000027661">
    <property type="component" value="Unassembled WGS sequence"/>
</dbReference>
<dbReference type="PATRIC" id="fig|1339352.3.peg.2731"/>
<dbReference type="InterPro" id="IPR041614">
    <property type="entry name" value="DprA_WH"/>
</dbReference>
<accession>A0A069SEC9</accession>
<proteinExistence type="inferred from homology"/>
<dbReference type="InterPro" id="IPR003488">
    <property type="entry name" value="DprA"/>
</dbReference>
<dbReference type="EMBL" id="JNHM01000033">
    <property type="protein sequence ID" value="KDS52844.1"/>
    <property type="molecule type" value="Genomic_DNA"/>
</dbReference>
<evidence type="ECO:0000259" key="3">
    <source>
        <dbReference type="Pfam" id="PF17782"/>
    </source>
</evidence>
<comment type="caution">
    <text evidence="4">The sequence shown here is derived from an EMBL/GenBank/DDBJ whole genome shotgun (WGS) entry which is preliminary data.</text>
</comment>
<dbReference type="Gene3D" id="3.40.50.450">
    <property type="match status" value="1"/>
</dbReference>
<name>A0A069SEC9_PHOVU</name>
<feature type="domain" description="DprA winged helix" evidence="3">
    <location>
        <begin position="310"/>
        <end position="365"/>
    </location>
</feature>
<dbReference type="InterPro" id="IPR057666">
    <property type="entry name" value="DrpA_SLOG"/>
</dbReference>
<evidence type="ECO:0000259" key="2">
    <source>
        <dbReference type="Pfam" id="PF02481"/>
    </source>
</evidence>
<dbReference type="PANTHER" id="PTHR43022:SF1">
    <property type="entry name" value="PROTEIN SMF"/>
    <property type="match status" value="1"/>
</dbReference>
<dbReference type="InterPro" id="IPR036388">
    <property type="entry name" value="WH-like_DNA-bd_sf"/>
</dbReference>
<dbReference type="SUPFAM" id="SSF102405">
    <property type="entry name" value="MCP/YpsA-like"/>
    <property type="match status" value="1"/>
</dbReference>
<dbReference type="RefSeq" id="WP_032953037.1">
    <property type="nucleotide sequence ID" value="NZ_JNHM01000033.1"/>
</dbReference>
<dbReference type="NCBIfam" id="TIGR00732">
    <property type="entry name" value="dprA"/>
    <property type="match status" value="1"/>
</dbReference>
<dbReference type="AlphaFoldDB" id="A0A069SEC9"/>
<protein>
    <submittedName>
        <fullName evidence="4">DNA protecting protein DprA</fullName>
    </submittedName>
</protein>